<dbReference type="Pfam" id="PF20469">
    <property type="entry name" value="OLD-like_TOPRIM"/>
    <property type="match status" value="1"/>
</dbReference>
<dbReference type="EMBL" id="AP022836">
    <property type="protein sequence ID" value="BCA97868.1"/>
    <property type="molecule type" value="Genomic_DNA"/>
</dbReference>
<dbReference type="AlphaFoldDB" id="A0A6F8TC69"/>
<evidence type="ECO:0000313" key="2">
    <source>
        <dbReference type="EMBL" id="BCA97868.1"/>
    </source>
</evidence>
<accession>A0A6F8TC69</accession>
<organism evidence="2">
    <name type="scientific">Acinetobacter baumannii</name>
    <dbReference type="NCBI Taxonomy" id="470"/>
    <lineage>
        <taxon>Bacteria</taxon>
        <taxon>Pseudomonadati</taxon>
        <taxon>Pseudomonadota</taxon>
        <taxon>Gammaproteobacteria</taxon>
        <taxon>Moraxellales</taxon>
        <taxon>Moraxellaceae</taxon>
        <taxon>Acinetobacter</taxon>
        <taxon>Acinetobacter calcoaceticus/baumannii complex</taxon>
    </lineage>
</organism>
<dbReference type="InterPro" id="IPR034139">
    <property type="entry name" value="TOPRIM_OLD"/>
</dbReference>
<proteinExistence type="predicted"/>
<name>A0A6F8TC69_ACIBA</name>
<reference evidence="2" key="1">
    <citation type="submission" date="2020-03" db="EMBL/GenBank/DDBJ databases">
        <title>Complete genome sequence of Acinetobacter baumannii ATCC19606T, which is a model strain for tolerization of antimicrobial agents.</title>
        <authorList>
            <person name="Tsubouchi T."/>
            <person name="Suzuki M."/>
            <person name="Niki M."/>
            <person name="Oinuma K."/>
            <person name="Niki M."/>
            <person name="Shibayama K."/>
            <person name="Kakeya H."/>
            <person name="Kaneko Y."/>
        </authorList>
    </citation>
    <scope>NUCLEOTIDE SEQUENCE</scope>
    <source>
        <strain evidence="2">ATCC19606</strain>
    </source>
</reference>
<evidence type="ECO:0000259" key="1">
    <source>
        <dbReference type="Pfam" id="PF20469"/>
    </source>
</evidence>
<sequence length="153" mass="17174">MVETTKLNRVRTVFSDSDSSIVSDSIQQKDPNTLFPLQAALGYDVAQNLFISKKNLLVEGVSDLLYLTTISEYLNANKRTGLNEDITIVPTGGLDKVASFISLLRGSKLSIFCLLDSFTDQKSQARFDSLTIQKIISDKNIKFFHDFWIIEKS</sequence>
<feature type="domain" description="OLD protein-like TOPRIM" evidence="1">
    <location>
        <begin position="50"/>
        <end position="116"/>
    </location>
</feature>
<protein>
    <recommendedName>
        <fullName evidence="1">OLD protein-like TOPRIM domain-containing protein</fullName>
    </recommendedName>
</protein>
<gene>
    <name evidence="2" type="ORF">ATCC19606_02040</name>
</gene>